<gene>
    <name evidence="3" type="ORF">MFIFM68171_02206</name>
</gene>
<accession>A0ABQ0G2N3</accession>
<proteinExistence type="predicted"/>
<dbReference type="Proteomes" id="UP001628179">
    <property type="component" value="Unassembled WGS sequence"/>
</dbReference>
<evidence type="ECO:0000256" key="1">
    <source>
        <dbReference type="SAM" id="MobiDB-lite"/>
    </source>
</evidence>
<feature type="compositionally biased region" description="Basic and acidic residues" evidence="1">
    <location>
        <begin position="12"/>
        <end position="22"/>
    </location>
</feature>
<dbReference type="Gene3D" id="3.30.160.60">
    <property type="entry name" value="Classic Zinc Finger"/>
    <property type="match status" value="1"/>
</dbReference>
<evidence type="ECO:0000259" key="2">
    <source>
        <dbReference type="PROSITE" id="PS00028"/>
    </source>
</evidence>
<sequence>MAVKMDPLDGSSAKKSESRFDNVSDEDTFGISDGLLESDKEDGDESDSASIAPATSRQRAQALKAWHHPKFWESIRKAYPDANPQQVPQCLLEGMLDKLIFPMSYGVFVRILRRVLLVASFPLLPRYYAFRVGAGAEFDGCLSSALRNFMSHSTDVYDNNYMTENVREDIVRCRFGAFAGANDPLFDLLYDLTMHHLYVLVVIEARKTYFAEAAKLRSRGLPTTHLRSSTPPPCSDHATLDINGLVALFTGHSISDIGKPAKERVFDEGAEQRSEKAMAWLLSYTAKAWTLLSAAGSPAPEMIEEKPSTRPTCFICMSDFDQRGNLARHVKKQHLSALRAPFECPECARPGHPPHTIPSPHEWSNHTETVHGKMHAPHLTSELSSDCTGAQESATVHRCFVCHDGLPASRAGAIKHYGRHTTLLSSEQLSVRSAHLSRLRVRRPTQDTRYSST</sequence>
<organism evidence="3 4">
    <name type="scientific">Madurella fahalii</name>
    <dbReference type="NCBI Taxonomy" id="1157608"/>
    <lineage>
        <taxon>Eukaryota</taxon>
        <taxon>Fungi</taxon>
        <taxon>Dikarya</taxon>
        <taxon>Ascomycota</taxon>
        <taxon>Pezizomycotina</taxon>
        <taxon>Sordariomycetes</taxon>
        <taxon>Sordariomycetidae</taxon>
        <taxon>Sordariales</taxon>
        <taxon>Sordariales incertae sedis</taxon>
        <taxon>Madurella</taxon>
    </lineage>
</organism>
<dbReference type="PROSITE" id="PS00028">
    <property type="entry name" value="ZINC_FINGER_C2H2_1"/>
    <property type="match status" value="1"/>
</dbReference>
<dbReference type="RefSeq" id="XP_070913729.1">
    <property type="nucleotide sequence ID" value="XM_071057628.1"/>
</dbReference>
<name>A0ABQ0G2N3_9PEZI</name>
<feature type="domain" description="C2H2-type" evidence="2">
    <location>
        <begin position="313"/>
        <end position="334"/>
    </location>
</feature>
<evidence type="ECO:0000313" key="4">
    <source>
        <dbReference type="Proteomes" id="UP001628179"/>
    </source>
</evidence>
<feature type="region of interest" description="Disordered" evidence="1">
    <location>
        <begin position="352"/>
        <end position="383"/>
    </location>
</feature>
<comment type="caution">
    <text evidence="3">The sequence shown here is derived from an EMBL/GenBank/DDBJ whole genome shotgun (WGS) entry which is preliminary data.</text>
</comment>
<reference evidence="3 4" key="1">
    <citation type="submission" date="2024-09" db="EMBL/GenBank/DDBJ databases">
        <title>Itraconazole resistance in Madurella fahalii resulting from another homologue of gene encoding cytochrome P450 14-alpha sterol demethylase (CYP51).</title>
        <authorList>
            <person name="Yoshioka I."/>
            <person name="Fahal A.H."/>
            <person name="Kaneko S."/>
            <person name="Yaguchi T."/>
        </authorList>
    </citation>
    <scope>NUCLEOTIDE SEQUENCE [LARGE SCALE GENOMIC DNA]</scope>
    <source>
        <strain evidence="3 4">IFM 68171</strain>
    </source>
</reference>
<keyword evidence="4" id="KW-1185">Reference proteome</keyword>
<protein>
    <recommendedName>
        <fullName evidence="2">C2H2-type domain-containing protein</fullName>
    </recommendedName>
</protein>
<dbReference type="GeneID" id="98172951"/>
<dbReference type="EMBL" id="BAAFSV010000001">
    <property type="protein sequence ID" value="GAB1311996.1"/>
    <property type="molecule type" value="Genomic_DNA"/>
</dbReference>
<evidence type="ECO:0000313" key="3">
    <source>
        <dbReference type="EMBL" id="GAB1311996.1"/>
    </source>
</evidence>
<feature type="region of interest" description="Disordered" evidence="1">
    <location>
        <begin position="1"/>
        <end position="54"/>
    </location>
</feature>
<dbReference type="InterPro" id="IPR013087">
    <property type="entry name" value="Znf_C2H2_type"/>
</dbReference>